<dbReference type="EMBL" id="MGEA01000039">
    <property type="protein sequence ID" value="OGL73996.1"/>
    <property type="molecule type" value="Genomic_DNA"/>
</dbReference>
<dbReference type="SUPFAM" id="SSF74784">
    <property type="entry name" value="Translin"/>
    <property type="match status" value="1"/>
</dbReference>
<dbReference type="InterPro" id="IPR036081">
    <property type="entry name" value="Translin_sf"/>
</dbReference>
<evidence type="ECO:0000313" key="1">
    <source>
        <dbReference type="EMBL" id="OGL73996.1"/>
    </source>
</evidence>
<accession>A0A1F7U6W0</accession>
<proteinExistence type="predicted"/>
<dbReference type="CDD" id="cd14820">
    <property type="entry name" value="TRAX"/>
    <property type="match status" value="1"/>
</dbReference>
<evidence type="ECO:0008006" key="3">
    <source>
        <dbReference type="Google" id="ProtNLM"/>
    </source>
</evidence>
<protein>
    <recommendedName>
        <fullName evidence="3">Haloacid dehalogenase</fullName>
    </recommendedName>
</protein>
<comment type="caution">
    <text evidence="1">The sequence shown here is derived from an EMBL/GenBank/DDBJ whole genome shotgun (WGS) entry which is preliminary data.</text>
</comment>
<reference evidence="1 2" key="1">
    <citation type="journal article" date="2016" name="Nat. Commun.">
        <title>Thousands of microbial genomes shed light on interconnected biogeochemical processes in an aquifer system.</title>
        <authorList>
            <person name="Anantharaman K."/>
            <person name="Brown C.T."/>
            <person name="Hug L.A."/>
            <person name="Sharon I."/>
            <person name="Castelle C.J."/>
            <person name="Probst A.J."/>
            <person name="Thomas B.C."/>
            <person name="Singh A."/>
            <person name="Wilkins M.J."/>
            <person name="Karaoz U."/>
            <person name="Brodie E.L."/>
            <person name="Williams K.H."/>
            <person name="Hubbard S.S."/>
            <person name="Banfield J.F."/>
        </authorList>
    </citation>
    <scope>NUCLEOTIDE SEQUENCE [LARGE SCALE GENOMIC DNA]</scope>
</reference>
<organism evidence="1 2">
    <name type="scientific">Candidatus Uhrbacteria bacterium RIFCSPHIGHO2_02_FULL_60_10</name>
    <dbReference type="NCBI Taxonomy" id="1802392"/>
    <lineage>
        <taxon>Bacteria</taxon>
        <taxon>Candidatus Uhriibacteriota</taxon>
    </lineage>
</organism>
<dbReference type="Pfam" id="PF01997">
    <property type="entry name" value="Translin"/>
    <property type="match status" value="1"/>
</dbReference>
<gene>
    <name evidence="1" type="ORF">A3C96_00500</name>
</gene>
<dbReference type="Proteomes" id="UP000177088">
    <property type="component" value="Unassembled WGS sequence"/>
</dbReference>
<dbReference type="GO" id="GO:0043565">
    <property type="term" value="F:sequence-specific DNA binding"/>
    <property type="evidence" value="ECO:0007669"/>
    <property type="project" value="InterPro"/>
</dbReference>
<name>A0A1F7U6W0_9BACT</name>
<dbReference type="InterPro" id="IPR002848">
    <property type="entry name" value="Translin_fam"/>
</dbReference>
<dbReference type="AlphaFoldDB" id="A0A1F7U6W0"/>
<evidence type="ECO:0000313" key="2">
    <source>
        <dbReference type="Proteomes" id="UP000177088"/>
    </source>
</evidence>
<dbReference type="PANTHER" id="PTHR10741">
    <property type="entry name" value="TRANSLIN AND TRANSLIN ASSOCIATED PROTEIN X"/>
    <property type="match status" value="1"/>
</dbReference>
<dbReference type="Gene3D" id="1.20.58.2140">
    <property type="match status" value="1"/>
</dbReference>
<sequence>MDAAHFKTVRERHASYEAARRNVIKLAGDALNASKRAIFALHRDDLAGADQLLAEAAAGFEAVAKLTEALPDLASEGSYRAAMEEFVESTLYRQFRHGEPIGAVPGRHIDHEIYLGGLTDLTGEIQRLMVRFATEGRFDELRQAKDAIEEIINHLLAMDLGGYLRTKFDQAKNNLRRAEDILYETSIRRK</sequence>